<dbReference type="Pfam" id="PF13677">
    <property type="entry name" value="MotB_plug"/>
    <property type="match status" value="1"/>
</dbReference>
<comment type="similarity">
    <text evidence="2">Belongs to the MotB family.</text>
</comment>
<comment type="subcellular location">
    <subcellularLocation>
        <location evidence="1">Cell membrane</location>
        <topology evidence="1">Single-pass membrane protein</topology>
    </subcellularLocation>
</comment>
<feature type="transmembrane region" description="Helical" evidence="8">
    <location>
        <begin position="15"/>
        <end position="35"/>
    </location>
</feature>
<dbReference type="CDD" id="cd07185">
    <property type="entry name" value="OmpA_C-like"/>
    <property type="match status" value="1"/>
</dbReference>
<feature type="domain" description="OmpA-like" evidence="9">
    <location>
        <begin position="115"/>
        <end position="236"/>
    </location>
</feature>
<reference evidence="10" key="1">
    <citation type="submission" date="2019-11" db="EMBL/GenBank/DDBJ databases">
        <authorList>
            <person name="Feng L."/>
        </authorList>
    </citation>
    <scope>NUCLEOTIDE SEQUENCE</scope>
    <source>
        <strain evidence="10">CTertiumLFYP3</strain>
    </source>
</reference>
<keyword evidence="3" id="KW-1003">Cell membrane</keyword>
<dbReference type="AlphaFoldDB" id="A0A6N3CH19"/>
<dbReference type="Gene3D" id="3.30.1330.60">
    <property type="entry name" value="OmpA-like domain"/>
    <property type="match status" value="1"/>
</dbReference>
<evidence type="ECO:0000259" key="9">
    <source>
        <dbReference type="PROSITE" id="PS51123"/>
    </source>
</evidence>
<dbReference type="InterPro" id="IPR050330">
    <property type="entry name" value="Bact_OuterMem_StrucFunc"/>
</dbReference>
<dbReference type="InterPro" id="IPR006665">
    <property type="entry name" value="OmpA-like"/>
</dbReference>
<proteinExistence type="inferred from homology"/>
<evidence type="ECO:0000256" key="1">
    <source>
        <dbReference type="ARBA" id="ARBA00004162"/>
    </source>
</evidence>
<dbReference type="EMBL" id="CACRTO010000015">
    <property type="protein sequence ID" value="VYU12543.1"/>
    <property type="molecule type" value="Genomic_DNA"/>
</dbReference>
<dbReference type="GO" id="GO:0005886">
    <property type="term" value="C:plasma membrane"/>
    <property type="evidence" value="ECO:0007669"/>
    <property type="project" value="UniProtKB-SubCell"/>
</dbReference>
<evidence type="ECO:0000256" key="3">
    <source>
        <dbReference type="ARBA" id="ARBA00022475"/>
    </source>
</evidence>
<organism evidence="10">
    <name type="scientific">Clostridium tertium</name>
    <dbReference type="NCBI Taxonomy" id="1559"/>
    <lineage>
        <taxon>Bacteria</taxon>
        <taxon>Bacillati</taxon>
        <taxon>Bacillota</taxon>
        <taxon>Clostridia</taxon>
        <taxon>Eubacteriales</taxon>
        <taxon>Clostridiaceae</taxon>
        <taxon>Clostridium</taxon>
    </lineage>
</organism>
<dbReference type="Pfam" id="PF00691">
    <property type="entry name" value="OmpA"/>
    <property type="match status" value="1"/>
</dbReference>
<protein>
    <submittedName>
        <fullName evidence="10">Motility protein B</fullName>
    </submittedName>
</protein>
<sequence>MKKRKEKPENSERWLLTYSDLITLLMVFFVVLYSASNINQKKYEKLASSMNSAFTGGTGIIDSGAGGTNEGSSDEGELKPLVQSEEEKLQGIEGQVDEMIKKMGLEGSVSTSIEERGLVISFNDSIFFESAKAEIMEDMKLKLVSLSTLLNKIDNYIRVEGHTDNVPIRNEYFSSNWQLSSTRASNVVEYLINNGGISPDRLSAVGYGEYRPIADNSTNQGRSKNRRVDILILNNKYDNIENNN</sequence>
<evidence type="ECO:0000256" key="2">
    <source>
        <dbReference type="ARBA" id="ARBA00008914"/>
    </source>
</evidence>
<evidence type="ECO:0000256" key="8">
    <source>
        <dbReference type="SAM" id="Phobius"/>
    </source>
</evidence>
<keyword evidence="5 8" id="KW-1133">Transmembrane helix</keyword>
<dbReference type="SUPFAM" id="SSF103088">
    <property type="entry name" value="OmpA-like"/>
    <property type="match status" value="1"/>
</dbReference>
<accession>A0A6N3CH19</accession>
<evidence type="ECO:0000256" key="6">
    <source>
        <dbReference type="ARBA" id="ARBA00023136"/>
    </source>
</evidence>
<gene>
    <name evidence="10" type="primary">motB_1</name>
    <name evidence="10" type="ORF">CTLFYP3_01535</name>
</gene>
<keyword evidence="6 7" id="KW-0472">Membrane</keyword>
<evidence type="ECO:0000256" key="5">
    <source>
        <dbReference type="ARBA" id="ARBA00022989"/>
    </source>
</evidence>
<evidence type="ECO:0000256" key="4">
    <source>
        <dbReference type="ARBA" id="ARBA00022692"/>
    </source>
</evidence>
<dbReference type="PANTHER" id="PTHR30329:SF21">
    <property type="entry name" value="LIPOPROTEIN YIAD-RELATED"/>
    <property type="match status" value="1"/>
</dbReference>
<dbReference type="InterPro" id="IPR025713">
    <property type="entry name" value="MotB-like_N_dom"/>
</dbReference>
<dbReference type="PANTHER" id="PTHR30329">
    <property type="entry name" value="STATOR ELEMENT OF FLAGELLAR MOTOR COMPLEX"/>
    <property type="match status" value="1"/>
</dbReference>
<evidence type="ECO:0000313" key="10">
    <source>
        <dbReference type="EMBL" id="VYU12543.1"/>
    </source>
</evidence>
<name>A0A6N3CH19_9CLOT</name>
<dbReference type="PROSITE" id="PS51123">
    <property type="entry name" value="OMPA_2"/>
    <property type="match status" value="1"/>
</dbReference>
<dbReference type="InterPro" id="IPR036737">
    <property type="entry name" value="OmpA-like_sf"/>
</dbReference>
<evidence type="ECO:0000256" key="7">
    <source>
        <dbReference type="PROSITE-ProRule" id="PRU00473"/>
    </source>
</evidence>
<keyword evidence="4 8" id="KW-0812">Transmembrane</keyword>
<dbReference type="RefSeq" id="WP_156626039.1">
    <property type="nucleotide sequence ID" value="NZ_CACRTO010000015.1"/>
</dbReference>